<dbReference type="PROSITE" id="PS51352">
    <property type="entry name" value="THIOREDOXIN_2"/>
    <property type="match status" value="1"/>
</dbReference>
<dbReference type="Gene3D" id="3.40.30.10">
    <property type="entry name" value="Glutaredoxin"/>
    <property type="match status" value="1"/>
</dbReference>
<dbReference type="InterPro" id="IPR036249">
    <property type="entry name" value="Thioredoxin-like_sf"/>
</dbReference>
<dbReference type="Proteomes" id="UP001516061">
    <property type="component" value="Unassembled WGS sequence"/>
</dbReference>
<evidence type="ECO:0000256" key="5">
    <source>
        <dbReference type="ARBA" id="ARBA00022764"/>
    </source>
</evidence>
<evidence type="ECO:0000259" key="8">
    <source>
        <dbReference type="PROSITE" id="PS51352"/>
    </source>
</evidence>
<name>A0ABX2FWP9_9BURK</name>
<evidence type="ECO:0000256" key="2">
    <source>
        <dbReference type="ARBA" id="ARBA00005791"/>
    </source>
</evidence>
<organism evidence="9 10">
    <name type="scientific">Sphaerotilus uruguayifluvii</name>
    <dbReference type="NCBI Taxonomy" id="2735897"/>
    <lineage>
        <taxon>Bacteria</taxon>
        <taxon>Pseudomonadati</taxon>
        <taxon>Pseudomonadota</taxon>
        <taxon>Betaproteobacteria</taxon>
        <taxon>Burkholderiales</taxon>
        <taxon>Sphaerotilaceae</taxon>
        <taxon>Sphaerotilus</taxon>
    </lineage>
</organism>
<evidence type="ECO:0000256" key="4">
    <source>
        <dbReference type="ARBA" id="ARBA00022729"/>
    </source>
</evidence>
<evidence type="ECO:0000256" key="3">
    <source>
        <dbReference type="ARBA" id="ARBA00013831"/>
    </source>
</evidence>
<evidence type="ECO:0000256" key="7">
    <source>
        <dbReference type="ARBA" id="ARBA00023284"/>
    </source>
</evidence>
<gene>
    <name evidence="9" type="ORF">HNQ01_000158</name>
</gene>
<keyword evidence="10" id="KW-1185">Reference proteome</keyword>
<dbReference type="CDD" id="cd03019">
    <property type="entry name" value="DsbA_DsbA"/>
    <property type="match status" value="1"/>
</dbReference>
<dbReference type="PANTHER" id="PTHR35891">
    <property type="entry name" value="THIOL:DISULFIDE INTERCHANGE PROTEIN DSBA"/>
    <property type="match status" value="1"/>
</dbReference>
<comment type="similarity">
    <text evidence="2">Belongs to the thioredoxin family. DsbA subfamily.</text>
</comment>
<dbReference type="PROSITE" id="PS00194">
    <property type="entry name" value="THIOREDOXIN_1"/>
    <property type="match status" value="1"/>
</dbReference>
<evidence type="ECO:0000256" key="1">
    <source>
        <dbReference type="ARBA" id="ARBA00004418"/>
    </source>
</evidence>
<keyword evidence="5" id="KW-0574">Periplasm</keyword>
<proteinExistence type="inferred from homology"/>
<dbReference type="PANTHER" id="PTHR35891:SF3">
    <property type="entry name" value="THIOL:DISULFIDE INTERCHANGE PROTEIN DSBL"/>
    <property type="match status" value="1"/>
</dbReference>
<accession>A0ABX2FWP9</accession>
<dbReference type="RefSeq" id="WP_173803410.1">
    <property type="nucleotide sequence ID" value="NZ_JABSNM010000001.1"/>
</dbReference>
<dbReference type="EMBL" id="JABSNM010000001">
    <property type="protein sequence ID" value="NRT54451.1"/>
    <property type="molecule type" value="Genomic_DNA"/>
</dbReference>
<dbReference type="Pfam" id="PF01323">
    <property type="entry name" value="DSBA"/>
    <property type="match status" value="1"/>
</dbReference>
<evidence type="ECO:0000256" key="6">
    <source>
        <dbReference type="ARBA" id="ARBA00023157"/>
    </source>
</evidence>
<dbReference type="InterPro" id="IPR001853">
    <property type="entry name" value="DSBA-like_thioredoxin_dom"/>
</dbReference>
<evidence type="ECO:0000313" key="9">
    <source>
        <dbReference type="EMBL" id="NRT54451.1"/>
    </source>
</evidence>
<dbReference type="InterPro" id="IPR017937">
    <property type="entry name" value="Thioredoxin_CS"/>
</dbReference>
<sequence length="223" mass="24435">MKRREFVVGSIATAAIGGLATGPVAAQGGFQEGRHYVRLQQPVPVSVPPGKFEVIEFFWYGCPHCNAFEPTLAAWVKKLPADVVFRRVHVAFRPSFEPLQRLYASIESLGLIDQIHGKVFHAIHQQGLRLDKPEAVIDFVVANGVDRAKFTEMYNSFGVQTKVRQGRQLSEAYKIDGVPALGIHGRYYTSPSLAGGEGVPEPEGQVRALALTDQLVAKLRKGG</sequence>
<dbReference type="InterPro" id="IPR013766">
    <property type="entry name" value="Thioredoxin_domain"/>
</dbReference>
<comment type="subcellular location">
    <subcellularLocation>
        <location evidence="1">Periplasm</location>
    </subcellularLocation>
</comment>
<keyword evidence="4" id="KW-0732">Signal</keyword>
<feature type="domain" description="Thioredoxin" evidence="8">
    <location>
        <begin position="14"/>
        <end position="142"/>
    </location>
</feature>
<evidence type="ECO:0000313" key="10">
    <source>
        <dbReference type="Proteomes" id="UP001516061"/>
    </source>
</evidence>
<dbReference type="InterPro" id="IPR023205">
    <property type="entry name" value="DsbA/DsbL"/>
</dbReference>
<reference evidence="9 10" key="1">
    <citation type="submission" date="2020-05" db="EMBL/GenBank/DDBJ databases">
        <title>Genomic Encyclopedia of Type Strains, Phase IV (KMG-V): Genome sequencing to study the core and pangenomes of soil and plant-associated prokaryotes.</title>
        <authorList>
            <person name="Whitman W."/>
        </authorList>
    </citation>
    <scope>NUCLEOTIDE SEQUENCE [LARGE SCALE GENOMIC DNA]</scope>
    <source>
        <strain evidence="9 10">C29</strain>
    </source>
</reference>
<keyword evidence="6" id="KW-1015">Disulfide bond</keyword>
<comment type="caution">
    <text evidence="9">The sequence shown here is derived from an EMBL/GenBank/DDBJ whole genome shotgun (WGS) entry which is preliminary data.</text>
</comment>
<dbReference type="InterPro" id="IPR050824">
    <property type="entry name" value="Thiol_disulfide_DsbA"/>
</dbReference>
<keyword evidence="7" id="KW-0676">Redox-active center</keyword>
<protein>
    <recommendedName>
        <fullName evidence="3">Thiol:disulfide interchange protein DsbA</fullName>
    </recommendedName>
</protein>
<dbReference type="SUPFAM" id="SSF52833">
    <property type="entry name" value="Thioredoxin-like"/>
    <property type="match status" value="1"/>
</dbReference>